<gene>
    <name evidence="2" type="ORF">LS74_009355</name>
</gene>
<feature type="domain" description="YopX protein" evidence="1">
    <location>
        <begin position="65"/>
        <end position="187"/>
    </location>
</feature>
<accession>A0A4U8SWN9</accession>
<proteinExistence type="predicted"/>
<dbReference type="Gene3D" id="2.30.30.290">
    <property type="entry name" value="YopX-like domains"/>
    <property type="match status" value="1"/>
</dbReference>
<dbReference type="SUPFAM" id="SSF159006">
    <property type="entry name" value="YopX-like"/>
    <property type="match status" value="1"/>
</dbReference>
<reference evidence="2 3" key="1">
    <citation type="journal article" date="2014" name="Genome Announc.">
        <title>Draft genome sequences of eight enterohepatic helicobacter species isolated from both laboratory and wild rodents.</title>
        <authorList>
            <person name="Sheh A."/>
            <person name="Shen Z."/>
            <person name="Fox J.G."/>
        </authorList>
    </citation>
    <scope>NUCLEOTIDE SEQUENCE [LARGE SCALE GENOMIC DNA]</scope>
    <source>
        <strain evidence="2 3">MIT 96-1001</strain>
    </source>
</reference>
<dbReference type="EMBL" id="JRPE02000017">
    <property type="protein sequence ID" value="TLD91306.1"/>
    <property type="molecule type" value="Genomic_DNA"/>
</dbReference>
<sequence>MKLEDFDFRVWVGGFAIANGEVWNGGYIDDSYMKKNQFNKVIAMGLVKFYDKNKEKLDDIEFFTFYNNVGFNHGVSNDIEIELWSGFYDKNGKKIYEGDIVCFKNRGKYNDDRDEVLAKHIKEKCLKKTFLAQIFFKNVGGGYCIEREVKRGKKYLGKRYFSLFDMSFYLNFRLEVIGNIHENPTLLNGGEK</sequence>
<dbReference type="Pfam" id="PF09643">
    <property type="entry name" value="YopX"/>
    <property type="match status" value="1"/>
</dbReference>
<dbReference type="RefSeq" id="WP_034585772.1">
    <property type="nucleotide sequence ID" value="NZ_JRPE02000017.1"/>
</dbReference>
<dbReference type="AlphaFoldDB" id="A0A4U8SWN9"/>
<dbReference type="InterPro" id="IPR010024">
    <property type="entry name" value="CHP16711"/>
</dbReference>
<comment type="caution">
    <text evidence="2">The sequence shown here is derived from an EMBL/GenBank/DDBJ whole genome shotgun (WGS) entry which is preliminary data.</text>
</comment>
<evidence type="ECO:0000313" key="2">
    <source>
        <dbReference type="EMBL" id="TLD91306.1"/>
    </source>
</evidence>
<dbReference type="Proteomes" id="UP000029921">
    <property type="component" value="Unassembled WGS sequence"/>
</dbReference>
<evidence type="ECO:0000259" key="1">
    <source>
        <dbReference type="Pfam" id="PF09643"/>
    </source>
</evidence>
<dbReference type="InterPro" id="IPR019096">
    <property type="entry name" value="YopX_protein"/>
</dbReference>
<organism evidence="2 3">
    <name type="scientific">Helicobacter magdeburgensis</name>
    <dbReference type="NCBI Taxonomy" id="471858"/>
    <lineage>
        <taxon>Bacteria</taxon>
        <taxon>Pseudomonadati</taxon>
        <taxon>Campylobacterota</taxon>
        <taxon>Epsilonproteobacteria</taxon>
        <taxon>Campylobacterales</taxon>
        <taxon>Helicobacteraceae</taxon>
        <taxon>Helicobacter</taxon>
    </lineage>
</organism>
<dbReference type="NCBIfam" id="TIGR01671">
    <property type="entry name" value="phage_TIGR01671"/>
    <property type="match status" value="1"/>
</dbReference>
<name>A0A4U8SWN9_9HELI</name>
<dbReference type="InterPro" id="IPR023385">
    <property type="entry name" value="YopX-like_C"/>
</dbReference>
<protein>
    <recommendedName>
        <fullName evidence="1">YopX protein domain-containing protein</fullName>
    </recommendedName>
</protein>
<keyword evidence="3" id="KW-1185">Reference proteome</keyword>
<evidence type="ECO:0000313" key="3">
    <source>
        <dbReference type="Proteomes" id="UP000029921"/>
    </source>
</evidence>